<dbReference type="InterPro" id="IPR001245">
    <property type="entry name" value="Ser-Thr/Tyr_kinase_cat_dom"/>
</dbReference>
<keyword evidence="5" id="KW-1185">Reference proteome</keyword>
<dbReference type="PANTHER" id="PTHR44329">
    <property type="entry name" value="SERINE/THREONINE-PROTEIN KINASE TNNI3K-RELATED"/>
    <property type="match status" value="1"/>
</dbReference>
<dbReference type="Proteomes" id="UP001165090">
    <property type="component" value="Unassembled WGS sequence"/>
</dbReference>
<feature type="region of interest" description="Disordered" evidence="1">
    <location>
        <begin position="377"/>
        <end position="400"/>
    </location>
</feature>
<dbReference type="InterPro" id="IPR000719">
    <property type="entry name" value="Prot_kinase_dom"/>
</dbReference>
<feature type="signal peptide" evidence="2">
    <location>
        <begin position="1"/>
        <end position="20"/>
    </location>
</feature>
<name>A0ABQ5S236_9CHLO</name>
<evidence type="ECO:0000313" key="4">
    <source>
        <dbReference type="EMBL" id="GLI63910.1"/>
    </source>
</evidence>
<dbReference type="InterPro" id="IPR011009">
    <property type="entry name" value="Kinase-like_dom_sf"/>
</dbReference>
<feature type="region of interest" description="Disordered" evidence="1">
    <location>
        <begin position="751"/>
        <end position="772"/>
    </location>
</feature>
<feature type="compositionally biased region" description="Low complexity" evidence="1">
    <location>
        <begin position="647"/>
        <end position="675"/>
    </location>
</feature>
<feature type="compositionally biased region" description="Low complexity" evidence="1">
    <location>
        <begin position="751"/>
        <end position="767"/>
    </location>
</feature>
<evidence type="ECO:0000256" key="2">
    <source>
        <dbReference type="SAM" id="SignalP"/>
    </source>
</evidence>
<evidence type="ECO:0000256" key="1">
    <source>
        <dbReference type="SAM" id="MobiDB-lite"/>
    </source>
</evidence>
<dbReference type="PROSITE" id="PS00108">
    <property type="entry name" value="PROTEIN_KINASE_ST"/>
    <property type="match status" value="1"/>
</dbReference>
<evidence type="ECO:0000259" key="3">
    <source>
        <dbReference type="PROSITE" id="PS50011"/>
    </source>
</evidence>
<dbReference type="PANTHER" id="PTHR44329:SF214">
    <property type="entry name" value="PROTEIN KINASE DOMAIN-CONTAINING PROTEIN"/>
    <property type="match status" value="1"/>
</dbReference>
<feature type="compositionally biased region" description="Gly residues" evidence="1">
    <location>
        <begin position="539"/>
        <end position="548"/>
    </location>
</feature>
<dbReference type="EMBL" id="BSDZ01000017">
    <property type="protein sequence ID" value="GLI63910.1"/>
    <property type="molecule type" value="Genomic_DNA"/>
</dbReference>
<reference evidence="4 5" key="1">
    <citation type="journal article" date="2023" name="IScience">
        <title>Expanded male sex-determining region conserved during the evolution of homothallism in the green alga Volvox.</title>
        <authorList>
            <person name="Yamamoto K."/>
            <person name="Matsuzaki R."/>
            <person name="Mahakham W."/>
            <person name="Heman W."/>
            <person name="Sekimoto H."/>
            <person name="Kawachi M."/>
            <person name="Minakuchi Y."/>
            <person name="Toyoda A."/>
            <person name="Nozaki H."/>
        </authorList>
    </citation>
    <scope>NUCLEOTIDE SEQUENCE [LARGE SCALE GENOMIC DNA]</scope>
    <source>
        <strain evidence="4 5">NIES-4468</strain>
    </source>
</reference>
<accession>A0ABQ5S236</accession>
<feature type="region of interest" description="Disordered" evidence="1">
    <location>
        <begin position="614"/>
        <end position="730"/>
    </location>
</feature>
<dbReference type="InterPro" id="IPR008271">
    <property type="entry name" value="Ser/Thr_kinase_AS"/>
</dbReference>
<feature type="region of interest" description="Disordered" evidence="1">
    <location>
        <begin position="486"/>
        <end position="558"/>
    </location>
</feature>
<feature type="chain" id="PRO_5046259714" description="Protein kinase domain-containing protein" evidence="2">
    <location>
        <begin position="21"/>
        <end position="1108"/>
    </location>
</feature>
<feature type="compositionally biased region" description="Basic and acidic residues" evidence="1">
    <location>
        <begin position="514"/>
        <end position="529"/>
    </location>
</feature>
<dbReference type="SMART" id="SM00220">
    <property type="entry name" value="S_TKc"/>
    <property type="match status" value="1"/>
</dbReference>
<dbReference type="Gene3D" id="1.10.510.10">
    <property type="entry name" value="Transferase(Phosphotransferase) domain 1"/>
    <property type="match status" value="1"/>
</dbReference>
<organism evidence="4 5">
    <name type="scientific">Volvox africanus</name>
    <dbReference type="NCBI Taxonomy" id="51714"/>
    <lineage>
        <taxon>Eukaryota</taxon>
        <taxon>Viridiplantae</taxon>
        <taxon>Chlorophyta</taxon>
        <taxon>core chlorophytes</taxon>
        <taxon>Chlorophyceae</taxon>
        <taxon>CS clade</taxon>
        <taxon>Chlamydomonadales</taxon>
        <taxon>Volvocaceae</taxon>
        <taxon>Volvox</taxon>
    </lineage>
</organism>
<dbReference type="PROSITE" id="PS50011">
    <property type="entry name" value="PROTEIN_KINASE_DOM"/>
    <property type="match status" value="1"/>
</dbReference>
<comment type="caution">
    <text evidence="4">The sequence shown here is derived from an EMBL/GenBank/DDBJ whole genome shotgun (WGS) entry which is preliminary data.</text>
</comment>
<feature type="domain" description="Protein kinase" evidence="3">
    <location>
        <begin position="817"/>
        <end position="1100"/>
    </location>
</feature>
<feature type="region of interest" description="Disordered" evidence="1">
    <location>
        <begin position="806"/>
        <end position="829"/>
    </location>
</feature>
<dbReference type="Gene3D" id="3.30.200.20">
    <property type="entry name" value="Phosphorylase Kinase, domain 1"/>
    <property type="match status" value="1"/>
</dbReference>
<keyword evidence="2" id="KW-0732">Signal</keyword>
<protein>
    <recommendedName>
        <fullName evidence="3">Protein kinase domain-containing protein</fullName>
    </recommendedName>
</protein>
<proteinExistence type="predicted"/>
<dbReference type="Pfam" id="PF07714">
    <property type="entry name" value="PK_Tyr_Ser-Thr"/>
    <property type="match status" value="1"/>
</dbReference>
<dbReference type="InterPro" id="IPR051681">
    <property type="entry name" value="Ser/Thr_Kinases-Pseudokinases"/>
</dbReference>
<dbReference type="SUPFAM" id="SSF56112">
    <property type="entry name" value="Protein kinase-like (PK-like)"/>
    <property type="match status" value="1"/>
</dbReference>
<evidence type="ECO:0000313" key="5">
    <source>
        <dbReference type="Proteomes" id="UP001165090"/>
    </source>
</evidence>
<gene>
    <name evidence="4" type="ORF">VaNZ11_007048</name>
</gene>
<sequence>MAASALFFSLLGLGLRTAWTYETLPLLKSVICQDSADLVSALLNQSVGMAQLVNDLMLKDSDWPASTILVGRNFTVEGVAARPVVIDMAFVKWKVQFFNGAFATLRRLVLLRFRSGSYNQAPGLNLFKPLPPGDSASLILDQTFLIMPICFPLAITRQTVLDQVDNRPSVFPGKDVYILPDVLPANCSNSTSSYILDRCYVYAGRYMDVAFYGMEVAQSSGLPVRSGYLLRATDTQMLCIQIAPEECIRSLGPVGCILFLGSNSSSPLAPLPAPGAARLYNDSAGAAAALAAAATTGGSTGPSKQAVVLAAVLCPALGGGLMVTLLVWVTVKLIRVSNGNDNGKGNDCDAVGGGIGGGRNCALACVCVPARNGSTSNTIKRRAAASDESRSSSVLGTQPSAAADDDVAAAAATAGGKAGTDGTAAGAGTVSVGLFPVTDRPACVDPHCHPAASRPAAGGAALVVVSPLTQPRADLKTNVELKVTRTAPAASSTSPITLACPPLLDAPRNGAHQGDGDLSRRRLQDEDAGARGPADGRSNGSGGGGGEGASEPPGPIEGENVVTLLLGVLGKGTFGRVHVGMYRGERVAVKVVELGFEVEAPDNKANVVGHGRVEKKGEECQEPEQQVTRKVMNQAAGTHRQLEEQQQRPSSSPSPQQQQQQQQQQQPKLYQQQQPHYPYRSCENNPATVLGSCGAGSSQGNDDSGRNDQVGDRPGPPTRGRGDLVGSNSSPVSIASSAALASFMTGLETSSSTNAASAGAGASGNTAKQQQGSGVSFTICPSIIPAVTPVCAPSVPEAAVADRRPLGGTAQLHPPSAEPITTLGGPDAADIDQASAQPALVAPAIDDQSVGLGNHALRQLVQEVQVLGRCQHPCIVRLLAACMTPPRVCLVLELMDTSLEKLLFGRRRGAAGNGVGEVGGDAAGNHGTRAILSLDKVLHIALRVAQGLEYLHPSIIHRDLKPGNVLLKDPDSPRPIVKIADFGLARLRVITMPTMYPCVGTVPYMAPECFDIGLNVLTHRVDIYSFGVLLWTMLTGQQPWQGCPAIAIAYGVGILNRRPPLESLDDERCPKRLRHLMVRCWDPDPLRRPAAAEIVKEMLIIQMQRPDV</sequence>